<dbReference type="EMBL" id="CM000883">
    <property type="protein sequence ID" value="KQJ90612.1"/>
    <property type="molecule type" value="Genomic_DNA"/>
</dbReference>
<reference evidence="1" key="2">
    <citation type="submission" date="2017-06" db="EMBL/GenBank/DDBJ databases">
        <title>WGS assembly of Brachypodium distachyon.</title>
        <authorList>
            <consortium name="The International Brachypodium Initiative"/>
            <person name="Lucas S."/>
            <person name="Harmon-Smith M."/>
            <person name="Lail K."/>
            <person name="Tice H."/>
            <person name="Grimwood J."/>
            <person name="Bruce D."/>
            <person name="Barry K."/>
            <person name="Shu S."/>
            <person name="Lindquist E."/>
            <person name="Wang M."/>
            <person name="Pitluck S."/>
            <person name="Vogel J.P."/>
            <person name="Garvin D.F."/>
            <person name="Mockler T.C."/>
            <person name="Schmutz J."/>
            <person name="Rokhsar D."/>
            <person name="Bevan M.W."/>
        </authorList>
    </citation>
    <scope>NUCLEOTIDE SEQUENCE</scope>
    <source>
        <strain evidence="1">Bd21</strain>
    </source>
</reference>
<gene>
    <name evidence="1" type="ORF">BRADI_4g32813v3</name>
</gene>
<reference evidence="1 2" key="1">
    <citation type="journal article" date="2010" name="Nature">
        <title>Genome sequencing and analysis of the model grass Brachypodium distachyon.</title>
        <authorList>
            <consortium name="International Brachypodium Initiative"/>
        </authorList>
    </citation>
    <scope>NUCLEOTIDE SEQUENCE [LARGE SCALE GENOMIC DNA]</scope>
    <source>
        <strain evidence="1 2">Bd21</strain>
    </source>
</reference>
<accession>A0A0Q3EW83</accession>
<dbReference type="AlphaFoldDB" id="A0A0Q3EW83"/>
<name>A0A0Q3EW83_BRADI</name>
<dbReference type="Proteomes" id="UP000008810">
    <property type="component" value="Chromosome 4"/>
</dbReference>
<evidence type="ECO:0000313" key="2">
    <source>
        <dbReference type="EnsemblPlants" id="KQJ90612"/>
    </source>
</evidence>
<evidence type="ECO:0000313" key="3">
    <source>
        <dbReference type="Proteomes" id="UP000008810"/>
    </source>
</evidence>
<dbReference type="InParanoid" id="A0A0Q3EW83"/>
<keyword evidence="3" id="KW-1185">Reference proteome</keyword>
<dbReference type="EnsemblPlants" id="KQJ90612">
    <property type="protein sequence ID" value="KQJ90612"/>
    <property type="gene ID" value="BRADI_4g32813v3"/>
</dbReference>
<evidence type="ECO:0000313" key="1">
    <source>
        <dbReference type="EMBL" id="KQJ90612.1"/>
    </source>
</evidence>
<sequence>MWGEEAGGSPEKMAVHALAVGCVVDISIQMNMGIVVPHRRQVAPRNRSLDAAGERRAVVVGDVYQARWQKINLTMVSLAAALAGGVQGSAPGASMGVGGVVQAGAAGSDGGAVGAAGEVSLGDGGFSGRGRGYSGYGGCYGGGYNGGYDGGFSGGWGFQQSGTAVSGGVQGGVSQTGNMLPVGARPGGCGSGAARAADCAL</sequence>
<dbReference type="Gramene" id="KQJ90612">
    <property type="protein sequence ID" value="KQJ90612"/>
    <property type="gene ID" value="BRADI_4g32813v3"/>
</dbReference>
<protein>
    <submittedName>
        <fullName evidence="1 2">Uncharacterized protein</fullName>
    </submittedName>
</protein>
<proteinExistence type="predicted"/>
<organism evidence="1">
    <name type="scientific">Brachypodium distachyon</name>
    <name type="common">Purple false brome</name>
    <name type="synonym">Trachynia distachya</name>
    <dbReference type="NCBI Taxonomy" id="15368"/>
    <lineage>
        <taxon>Eukaryota</taxon>
        <taxon>Viridiplantae</taxon>
        <taxon>Streptophyta</taxon>
        <taxon>Embryophyta</taxon>
        <taxon>Tracheophyta</taxon>
        <taxon>Spermatophyta</taxon>
        <taxon>Magnoliopsida</taxon>
        <taxon>Liliopsida</taxon>
        <taxon>Poales</taxon>
        <taxon>Poaceae</taxon>
        <taxon>BOP clade</taxon>
        <taxon>Pooideae</taxon>
        <taxon>Stipodae</taxon>
        <taxon>Brachypodieae</taxon>
        <taxon>Brachypodium</taxon>
    </lineage>
</organism>
<reference evidence="2" key="3">
    <citation type="submission" date="2018-08" db="UniProtKB">
        <authorList>
            <consortium name="EnsemblPlants"/>
        </authorList>
    </citation>
    <scope>IDENTIFICATION</scope>
    <source>
        <strain evidence="2">cv. Bd21</strain>
    </source>
</reference>